<reference evidence="2" key="1">
    <citation type="journal article" date="2019" name="Nat. Commun.">
        <title>The genome of broomcorn millet.</title>
        <authorList>
            <person name="Zou C."/>
            <person name="Miki D."/>
            <person name="Li D."/>
            <person name="Tang Q."/>
            <person name="Xiao L."/>
            <person name="Rajput S."/>
            <person name="Deng P."/>
            <person name="Jia W."/>
            <person name="Huang R."/>
            <person name="Zhang M."/>
            <person name="Sun Y."/>
            <person name="Hu J."/>
            <person name="Fu X."/>
            <person name="Schnable P.S."/>
            <person name="Li F."/>
            <person name="Zhang H."/>
            <person name="Feng B."/>
            <person name="Zhu X."/>
            <person name="Liu R."/>
            <person name="Schnable J.C."/>
            <person name="Zhu J.-K."/>
            <person name="Zhang H."/>
        </authorList>
    </citation>
    <scope>NUCLEOTIDE SEQUENCE [LARGE SCALE GENOMIC DNA]</scope>
</reference>
<evidence type="ECO:0000313" key="2">
    <source>
        <dbReference type="Proteomes" id="UP000275267"/>
    </source>
</evidence>
<comment type="caution">
    <text evidence="1">The sequence shown here is derived from an EMBL/GenBank/DDBJ whole genome shotgun (WGS) entry which is preliminary data.</text>
</comment>
<organism evidence="1 2">
    <name type="scientific">Panicum miliaceum</name>
    <name type="common">Proso millet</name>
    <name type="synonym">Broomcorn millet</name>
    <dbReference type="NCBI Taxonomy" id="4540"/>
    <lineage>
        <taxon>Eukaryota</taxon>
        <taxon>Viridiplantae</taxon>
        <taxon>Streptophyta</taxon>
        <taxon>Embryophyta</taxon>
        <taxon>Tracheophyta</taxon>
        <taxon>Spermatophyta</taxon>
        <taxon>Magnoliopsida</taxon>
        <taxon>Liliopsida</taxon>
        <taxon>Poales</taxon>
        <taxon>Poaceae</taxon>
        <taxon>PACMAD clade</taxon>
        <taxon>Panicoideae</taxon>
        <taxon>Panicodae</taxon>
        <taxon>Paniceae</taxon>
        <taxon>Panicinae</taxon>
        <taxon>Panicum</taxon>
        <taxon>Panicum sect. Panicum</taxon>
    </lineage>
</organism>
<evidence type="ECO:0000313" key="1">
    <source>
        <dbReference type="EMBL" id="RLN33158.1"/>
    </source>
</evidence>
<protein>
    <submittedName>
        <fullName evidence="1">Uncharacterized protein</fullName>
    </submittedName>
</protein>
<accession>A0A3L6T6R1</accession>
<proteinExistence type="predicted"/>
<dbReference type="Proteomes" id="UP000275267">
    <property type="component" value="Unassembled WGS sequence"/>
</dbReference>
<dbReference type="EMBL" id="PQIB02000002">
    <property type="protein sequence ID" value="RLN33158.1"/>
    <property type="molecule type" value="Genomic_DNA"/>
</dbReference>
<name>A0A3L6T6R1_PANMI</name>
<keyword evidence="2" id="KW-1185">Reference proteome</keyword>
<gene>
    <name evidence="1" type="ORF">C2845_PM03G28690</name>
</gene>
<dbReference type="AlphaFoldDB" id="A0A3L6T6R1"/>
<sequence>MPPAHEKRGELVVATGDPRQLLWQSKAIKARARTDTGERERCAQRPPTNNLAIAMHF</sequence>